<keyword evidence="1" id="KW-0812">Transmembrane</keyword>
<feature type="transmembrane region" description="Helical" evidence="1">
    <location>
        <begin position="12"/>
        <end position="36"/>
    </location>
</feature>
<name>A0ABV8V477_9GAMM</name>
<evidence type="ECO:0000313" key="3">
    <source>
        <dbReference type="Proteomes" id="UP001595840"/>
    </source>
</evidence>
<keyword evidence="1" id="KW-0472">Membrane</keyword>
<evidence type="ECO:0000313" key="2">
    <source>
        <dbReference type="EMBL" id="MFC4361953.1"/>
    </source>
</evidence>
<organism evidence="2 3">
    <name type="scientific">Simiduia curdlanivorans</name>
    <dbReference type="NCBI Taxonomy" id="1492769"/>
    <lineage>
        <taxon>Bacteria</taxon>
        <taxon>Pseudomonadati</taxon>
        <taxon>Pseudomonadota</taxon>
        <taxon>Gammaproteobacteria</taxon>
        <taxon>Cellvibrionales</taxon>
        <taxon>Cellvibrionaceae</taxon>
        <taxon>Simiduia</taxon>
    </lineage>
</organism>
<protein>
    <submittedName>
        <fullName evidence="2">Type II secretion system protein</fullName>
    </submittedName>
</protein>
<reference evidence="3" key="1">
    <citation type="journal article" date="2019" name="Int. J. Syst. Evol. Microbiol.">
        <title>The Global Catalogue of Microorganisms (GCM) 10K type strain sequencing project: providing services to taxonomists for standard genome sequencing and annotation.</title>
        <authorList>
            <consortium name="The Broad Institute Genomics Platform"/>
            <consortium name="The Broad Institute Genome Sequencing Center for Infectious Disease"/>
            <person name="Wu L."/>
            <person name="Ma J."/>
        </authorList>
    </citation>
    <scope>NUCLEOTIDE SEQUENCE [LARGE SCALE GENOMIC DNA]</scope>
    <source>
        <strain evidence="3">CECT 8570</strain>
    </source>
</reference>
<evidence type="ECO:0000256" key="1">
    <source>
        <dbReference type="SAM" id="Phobius"/>
    </source>
</evidence>
<dbReference type="Proteomes" id="UP001595840">
    <property type="component" value="Unassembled WGS sequence"/>
</dbReference>
<proteinExistence type="predicted"/>
<accession>A0ABV8V477</accession>
<keyword evidence="3" id="KW-1185">Reference proteome</keyword>
<comment type="caution">
    <text evidence="2">The sequence shown here is derived from an EMBL/GenBank/DDBJ whole genome shotgun (WGS) entry which is preliminary data.</text>
</comment>
<gene>
    <name evidence="2" type="ORF">ACFOX3_06565</name>
</gene>
<sequence length="160" mass="16490">MNRAGPQPYQLGASLIELIVFIVVVSVSLVGILSVFNSSMYHSVNPIVQISAIELAQAKMDEILARKFDAASPTGGVPACGSAEPGSVACAGISPNGVYDDVGDFDGQVESPLTGYTLTTSVVNAGADLGLAADQARRITVAVAMPNGETIQLASYKVNF</sequence>
<dbReference type="EMBL" id="JBHSCX010000004">
    <property type="protein sequence ID" value="MFC4361953.1"/>
    <property type="molecule type" value="Genomic_DNA"/>
</dbReference>
<dbReference type="RefSeq" id="WP_290264131.1">
    <property type="nucleotide sequence ID" value="NZ_JAUFQG010000006.1"/>
</dbReference>
<keyword evidence="1" id="KW-1133">Transmembrane helix</keyword>